<dbReference type="FunFam" id="1.10.10.10:FF:000118">
    <property type="entry name" value="40S ribosomal protein S19"/>
    <property type="match status" value="1"/>
</dbReference>
<sequence>MSRKKIFNDVFLNLLSHEPGTQKRGATSQRRCVNMAGGVTVKDVNPHDFVKAYAAYLKRAGKLEVPKWVDLVKTGPYKELAPYDPDWFYIRAATVARHIYLRNGVGIGALKKLHGGRKRRGTRPSHHAKSSGSVARKVLQSLEKIKVLEKDPKGGRRITQIGQQDLDRIAQACLSVTGES</sequence>
<gene>
    <name evidence="5" type="ORF">RclHR1_00750029</name>
</gene>
<keyword evidence="6" id="KW-1185">Reference proteome</keyword>
<dbReference type="PROSITE" id="PS00628">
    <property type="entry name" value="RIBOSOMAL_S19E"/>
    <property type="match status" value="1"/>
</dbReference>
<dbReference type="AlphaFoldDB" id="A0A2Z6S8Y1"/>
<evidence type="ECO:0000256" key="3">
    <source>
        <dbReference type="ARBA" id="ARBA00023274"/>
    </source>
</evidence>
<evidence type="ECO:0008006" key="7">
    <source>
        <dbReference type="Google" id="ProtNLM"/>
    </source>
</evidence>
<dbReference type="EMBL" id="BEXD01004148">
    <property type="protein sequence ID" value="GBC07495.1"/>
    <property type="molecule type" value="Genomic_DNA"/>
</dbReference>
<evidence type="ECO:0000313" key="5">
    <source>
        <dbReference type="EMBL" id="GBC07495.1"/>
    </source>
</evidence>
<dbReference type="GO" id="GO:0003735">
    <property type="term" value="F:structural constituent of ribosome"/>
    <property type="evidence" value="ECO:0007669"/>
    <property type="project" value="InterPro"/>
</dbReference>
<evidence type="ECO:0000313" key="6">
    <source>
        <dbReference type="Proteomes" id="UP000247702"/>
    </source>
</evidence>
<dbReference type="GO" id="GO:0003723">
    <property type="term" value="F:RNA binding"/>
    <property type="evidence" value="ECO:0007669"/>
    <property type="project" value="TreeGrafter"/>
</dbReference>
<dbReference type="SUPFAM" id="SSF46785">
    <property type="entry name" value="Winged helix' DNA-binding domain"/>
    <property type="match status" value="1"/>
</dbReference>
<protein>
    <recommendedName>
        <fullName evidence="7">40S ribosomal protein S19</fullName>
    </recommendedName>
</protein>
<name>A0A2Z6S8Y1_9GLOM</name>
<accession>A0A2Z6S8Y1</accession>
<reference evidence="5 6" key="1">
    <citation type="submission" date="2017-11" db="EMBL/GenBank/DDBJ databases">
        <title>The genome of Rhizophagus clarus HR1 reveals common genetic basis of auxotrophy among arbuscular mycorrhizal fungi.</title>
        <authorList>
            <person name="Kobayashi Y."/>
        </authorList>
    </citation>
    <scope>NUCLEOTIDE SEQUENCE [LARGE SCALE GENOMIC DNA]</scope>
    <source>
        <strain evidence="5 6">HR1</strain>
    </source>
</reference>
<dbReference type="InterPro" id="IPR036390">
    <property type="entry name" value="WH_DNA-bd_sf"/>
</dbReference>
<dbReference type="PANTHER" id="PTHR11710">
    <property type="entry name" value="40S RIBOSOMAL PROTEIN S19"/>
    <property type="match status" value="1"/>
</dbReference>
<dbReference type="InterPro" id="IPR036388">
    <property type="entry name" value="WH-like_DNA-bd_sf"/>
</dbReference>
<dbReference type="GO" id="GO:0000028">
    <property type="term" value="P:ribosomal small subunit assembly"/>
    <property type="evidence" value="ECO:0007669"/>
    <property type="project" value="TreeGrafter"/>
</dbReference>
<dbReference type="SMART" id="SM01413">
    <property type="entry name" value="Ribosomal_S19e"/>
    <property type="match status" value="1"/>
</dbReference>
<keyword evidence="3" id="KW-0687">Ribonucleoprotein</keyword>
<dbReference type="Gene3D" id="1.10.10.10">
    <property type="entry name" value="Winged helix-like DNA-binding domain superfamily/Winged helix DNA-binding domain"/>
    <property type="match status" value="1"/>
</dbReference>
<dbReference type="Pfam" id="PF01090">
    <property type="entry name" value="Ribosomal_S19e"/>
    <property type="match status" value="1"/>
</dbReference>
<organism evidence="5 6">
    <name type="scientific">Rhizophagus clarus</name>
    <dbReference type="NCBI Taxonomy" id="94130"/>
    <lineage>
        <taxon>Eukaryota</taxon>
        <taxon>Fungi</taxon>
        <taxon>Fungi incertae sedis</taxon>
        <taxon>Mucoromycota</taxon>
        <taxon>Glomeromycotina</taxon>
        <taxon>Glomeromycetes</taxon>
        <taxon>Glomerales</taxon>
        <taxon>Glomeraceae</taxon>
        <taxon>Rhizophagus</taxon>
    </lineage>
</organism>
<dbReference type="Proteomes" id="UP000247702">
    <property type="component" value="Unassembled WGS sequence"/>
</dbReference>
<evidence type="ECO:0000256" key="4">
    <source>
        <dbReference type="SAM" id="MobiDB-lite"/>
    </source>
</evidence>
<dbReference type="InterPro" id="IPR018277">
    <property type="entry name" value="Ribosomal_eS19_CS"/>
</dbReference>
<dbReference type="PANTHER" id="PTHR11710:SF0">
    <property type="entry name" value="40S RIBOSOMAL PROTEIN S19"/>
    <property type="match status" value="1"/>
</dbReference>
<dbReference type="STRING" id="94130.A0A2Z6S8Y1"/>
<dbReference type="GO" id="GO:0022627">
    <property type="term" value="C:cytosolic small ribosomal subunit"/>
    <property type="evidence" value="ECO:0007669"/>
    <property type="project" value="TreeGrafter"/>
</dbReference>
<evidence type="ECO:0000256" key="2">
    <source>
        <dbReference type="ARBA" id="ARBA00022980"/>
    </source>
</evidence>
<comment type="caution">
    <text evidence="5">The sequence shown here is derived from an EMBL/GenBank/DDBJ whole genome shotgun (WGS) entry which is preliminary data.</text>
</comment>
<feature type="region of interest" description="Disordered" evidence="4">
    <location>
        <begin position="114"/>
        <end position="133"/>
    </location>
</feature>
<dbReference type="GO" id="GO:0006412">
    <property type="term" value="P:translation"/>
    <property type="evidence" value="ECO:0007669"/>
    <property type="project" value="InterPro"/>
</dbReference>
<keyword evidence="2" id="KW-0689">Ribosomal protein</keyword>
<dbReference type="InterPro" id="IPR001266">
    <property type="entry name" value="Ribosomal_eS19"/>
</dbReference>
<comment type="similarity">
    <text evidence="1">Belongs to the eukaryotic ribosomal protein eS19 family.</text>
</comment>
<proteinExistence type="inferred from homology"/>
<feature type="compositionally biased region" description="Basic residues" evidence="4">
    <location>
        <begin position="114"/>
        <end position="129"/>
    </location>
</feature>
<evidence type="ECO:0000256" key="1">
    <source>
        <dbReference type="ARBA" id="ARBA00010014"/>
    </source>
</evidence>